<gene>
    <name evidence="5" type="ORF">IAA61_04205</name>
</gene>
<dbReference type="CDD" id="cd01276">
    <property type="entry name" value="PKCI_related"/>
    <property type="match status" value="1"/>
</dbReference>
<dbReference type="Pfam" id="PF01230">
    <property type="entry name" value="HIT"/>
    <property type="match status" value="1"/>
</dbReference>
<protein>
    <submittedName>
        <fullName evidence="5">Histidine triad nucleotide-binding protein</fullName>
    </submittedName>
</protein>
<reference evidence="5" key="1">
    <citation type="submission" date="2020-10" db="EMBL/GenBank/DDBJ databases">
        <authorList>
            <person name="Gilroy R."/>
        </authorList>
    </citation>
    <scope>NUCLEOTIDE SEQUENCE</scope>
    <source>
        <strain evidence="5">USAMLcec3-3695</strain>
    </source>
</reference>
<dbReference type="Gene3D" id="3.30.428.10">
    <property type="entry name" value="HIT-like"/>
    <property type="match status" value="1"/>
</dbReference>
<proteinExistence type="predicted"/>
<evidence type="ECO:0000256" key="1">
    <source>
        <dbReference type="PIRSR" id="PIRSR601310-1"/>
    </source>
</evidence>
<feature type="active site" description="Tele-AMP-histidine intermediate" evidence="1">
    <location>
        <position position="100"/>
    </location>
</feature>
<accession>A0A9D1MB31</accession>
<dbReference type="PROSITE" id="PS00892">
    <property type="entry name" value="HIT_1"/>
    <property type="match status" value="1"/>
</dbReference>
<dbReference type="InterPro" id="IPR011146">
    <property type="entry name" value="HIT-like"/>
</dbReference>
<evidence type="ECO:0000259" key="4">
    <source>
        <dbReference type="PROSITE" id="PS51084"/>
    </source>
</evidence>
<dbReference type="PANTHER" id="PTHR23089">
    <property type="entry name" value="HISTIDINE TRIAD HIT PROTEIN"/>
    <property type="match status" value="1"/>
</dbReference>
<dbReference type="PRINTS" id="PR00332">
    <property type="entry name" value="HISTRIAD"/>
</dbReference>
<evidence type="ECO:0000256" key="2">
    <source>
        <dbReference type="PIRSR" id="PIRSR601310-3"/>
    </source>
</evidence>
<comment type="caution">
    <text evidence="5">The sequence shown here is derived from an EMBL/GenBank/DDBJ whole genome shotgun (WGS) entry which is preliminary data.</text>
</comment>
<sequence length="113" mass="12337">MADCIFCKIISGEIPSNKVYEDENIYAFRDIEPQAPVHVVVVPKSHIESANDITAENSGIVALIFEKIPQIAKKLGVSESGYRIVNNCGKDAGQTVKHLHFHILGGTEGGKLY</sequence>
<dbReference type="InterPro" id="IPR036265">
    <property type="entry name" value="HIT-like_sf"/>
</dbReference>
<evidence type="ECO:0000256" key="3">
    <source>
        <dbReference type="PROSITE-ProRule" id="PRU00464"/>
    </source>
</evidence>
<feature type="short sequence motif" description="Histidine triad motif" evidence="2 3">
    <location>
        <begin position="98"/>
        <end position="102"/>
    </location>
</feature>
<organism evidence="5 6">
    <name type="scientific">Candidatus Ornithomonoglobus merdipullorum</name>
    <dbReference type="NCBI Taxonomy" id="2840895"/>
    <lineage>
        <taxon>Bacteria</taxon>
        <taxon>Bacillati</taxon>
        <taxon>Bacillota</taxon>
        <taxon>Clostridia</taxon>
        <taxon>Candidatus Ornithomonoglobus</taxon>
    </lineage>
</organism>
<name>A0A9D1MB31_9FIRM</name>
<dbReference type="SUPFAM" id="SSF54197">
    <property type="entry name" value="HIT-like"/>
    <property type="match status" value="1"/>
</dbReference>
<dbReference type="InterPro" id="IPR001310">
    <property type="entry name" value="Histidine_triad_HIT"/>
</dbReference>
<dbReference type="PROSITE" id="PS51084">
    <property type="entry name" value="HIT_2"/>
    <property type="match status" value="1"/>
</dbReference>
<dbReference type="InterPro" id="IPR019808">
    <property type="entry name" value="Histidine_triad_CS"/>
</dbReference>
<reference evidence="5" key="2">
    <citation type="journal article" date="2021" name="PeerJ">
        <title>Extensive microbial diversity within the chicken gut microbiome revealed by metagenomics and culture.</title>
        <authorList>
            <person name="Gilroy R."/>
            <person name="Ravi A."/>
            <person name="Getino M."/>
            <person name="Pursley I."/>
            <person name="Horton D.L."/>
            <person name="Alikhan N.F."/>
            <person name="Baker D."/>
            <person name="Gharbi K."/>
            <person name="Hall N."/>
            <person name="Watson M."/>
            <person name="Adriaenssens E.M."/>
            <person name="Foster-Nyarko E."/>
            <person name="Jarju S."/>
            <person name="Secka A."/>
            <person name="Antonio M."/>
            <person name="Oren A."/>
            <person name="Chaudhuri R.R."/>
            <person name="La Ragione R."/>
            <person name="Hildebrand F."/>
            <person name="Pallen M.J."/>
        </authorList>
    </citation>
    <scope>NUCLEOTIDE SEQUENCE</scope>
    <source>
        <strain evidence="5">USAMLcec3-3695</strain>
    </source>
</reference>
<dbReference type="EMBL" id="DVNB01000046">
    <property type="protein sequence ID" value="HIU57001.1"/>
    <property type="molecule type" value="Genomic_DNA"/>
</dbReference>
<feature type="domain" description="HIT" evidence="4">
    <location>
        <begin position="5"/>
        <end position="113"/>
    </location>
</feature>
<dbReference type="Proteomes" id="UP000824109">
    <property type="component" value="Unassembled WGS sequence"/>
</dbReference>
<dbReference type="AlphaFoldDB" id="A0A9D1MB31"/>
<evidence type="ECO:0000313" key="6">
    <source>
        <dbReference type="Proteomes" id="UP000824109"/>
    </source>
</evidence>
<dbReference type="GO" id="GO:0003824">
    <property type="term" value="F:catalytic activity"/>
    <property type="evidence" value="ECO:0007669"/>
    <property type="project" value="InterPro"/>
</dbReference>
<evidence type="ECO:0000313" key="5">
    <source>
        <dbReference type="EMBL" id="HIU57001.1"/>
    </source>
</evidence>